<accession>A0A4Y2FT93</accession>
<dbReference type="GO" id="GO:0003676">
    <property type="term" value="F:nucleic acid binding"/>
    <property type="evidence" value="ECO:0007669"/>
    <property type="project" value="InterPro"/>
</dbReference>
<gene>
    <name evidence="1" type="primary">SETMAR_42</name>
    <name evidence="1" type="ORF">AVEN_83878_1</name>
</gene>
<dbReference type="OrthoDB" id="5847583at2759"/>
<dbReference type="InterPro" id="IPR052709">
    <property type="entry name" value="Transposase-MT_Hybrid"/>
</dbReference>
<keyword evidence="1" id="KW-0489">Methyltransferase</keyword>
<sequence>MSCSSAASSLSQVATAFSNSSSLPERLPPRKSFSLWKRWKSLGAIRVRSMQIVMVRLRKLRRAIQNRRRRTFSGGIVLLRDNARPHTAAATQESLDQFGWEIFDHPPYSPDLAPNDLNLFLNLKEFVGGKRFGSDEELENAVTTWLNELVTEEDDMGNLKLVYRYDKCLNVGGDYVEKLRMLLFDGHVGSNNILNIPFVMYIQRPNPILPKSAGNGDSYPLKFSLENN</sequence>
<dbReference type="InterPro" id="IPR036397">
    <property type="entry name" value="RNaseH_sf"/>
</dbReference>
<protein>
    <submittedName>
        <fullName evidence="1">Histone-lysine N-methyltransferase SETMAR</fullName>
    </submittedName>
</protein>
<proteinExistence type="predicted"/>
<keyword evidence="1" id="KW-0808">Transferase</keyword>
<dbReference type="GO" id="GO:0032259">
    <property type="term" value="P:methylation"/>
    <property type="evidence" value="ECO:0007669"/>
    <property type="project" value="UniProtKB-KW"/>
</dbReference>
<organism evidence="1 2">
    <name type="scientific">Araneus ventricosus</name>
    <name type="common">Orbweaver spider</name>
    <name type="synonym">Epeira ventricosa</name>
    <dbReference type="NCBI Taxonomy" id="182803"/>
    <lineage>
        <taxon>Eukaryota</taxon>
        <taxon>Metazoa</taxon>
        <taxon>Ecdysozoa</taxon>
        <taxon>Arthropoda</taxon>
        <taxon>Chelicerata</taxon>
        <taxon>Arachnida</taxon>
        <taxon>Araneae</taxon>
        <taxon>Araneomorphae</taxon>
        <taxon>Entelegynae</taxon>
        <taxon>Araneoidea</taxon>
        <taxon>Araneidae</taxon>
        <taxon>Araneus</taxon>
    </lineage>
</organism>
<dbReference type="AlphaFoldDB" id="A0A4Y2FT93"/>
<comment type="caution">
    <text evidence="1">The sequence shown here is derived from an EMBL/GenBank/DDBJ whole genome shotgun (WGS) entry which is preliminary data.</text>
</comment>
<dbReference type="GO" id="GO:0008168">
    <property type="term" value="F:methyltransferase activity"/>
    <property type="evidence" value="ECO:0007669"/>
    <property type="project" value="UniProtKB-KW"/>
</dbReference>
<name>A0A4Y2FT93_ARAVE</name>
<evidence type="ECO:0000313" key="1">
    <source>
        <dbReference type="EMBL" id="GBM44750.1"/>
    </source>
</evidence>
<keyword evidence="2" id="KW-1185">Reference proteome</keyword>
<dbReference type="EMBL" id="BGPR01001075">
    <property type="protein sequence ID" value="GBM44750.1"/>
    <property type="molecule type" value="Genomic_DNA"/>
</dbReference>
<evidence type="ECO:0000313" key="2">
    <source>
        <dbReference type="Proteomes" id="UP000499080"/>
    </source>
</evidence>
<reference evidence="1 2" key="1">
    <citation type="journal article" date="2019" name="Sci. Rep.">
        <title>Orb-weaving spider Araneus ventricosus genome elucidates the spidroin gene catalogue.</title>
        <authorList>
            <person name="Kono N."/>
            <person name="Nakamura H."/>
            <person name="Ohtoshi R."/>
            <person name="Moran D.A.P."/>
            <person name="Shinohara A."/>
            <person name="Yoshida Y."/>
            <person name="Fujiwara M."/>
            <person name="Mori M."/>
            <person name="Tomita M."/>
            <person name="Arakawa K."/>
        </authorList>
    </citation>
    <scope>NUCLEOTIDE SEQUENCE [LARGE SCALE GENOMIC DNA]</scope>
</reference>
<dbReference type="Gene3D" id="3.30.420.10">
    <property type="entry name" value="Ribonuclease H-like superfamily/Ribonuclease H"/>
    <property type="match status" value="1"/>
</dbReference>
<dbReference type="PANTHER" id="PTHR46060">
    <property type="entry name" value="MARINER MOS1 TRANSPOSASE-LIKE PROTEIN"/>
    <property type="match status" value="1"/>
</dbReference>
<dbReference type="PANTHER" id="PTHR46060:SF1">
    <property type="entry name" value="MARINER MOS1 TRANSPOSASE-LIKE PROTEIN"/>
    <property type="match status" value="1"/>
</dbReference>
<dbReference type="Proteomes" id="UP000499080">
    <property type="component" value="Unassembled WGS sequence"/>
</dbReference>